<dbReference type="AlphaFoldDB" id="A0A5T8WHM6"/>
<sequence length="250" mass="27925">MENTTKTEVTHNVLSDYASVLGVPQEQFYEELKRVKALADEMDRFTKLMEHAGHQLKEEEPLNLECFFANNTISSMAAVMFAAEMIRGGGKNFFTFDYDISEFGRINVTIQKPDHKTPAHLIKELDDEILALKDECIALLSLAANDINTSWLFCKACLSMQAALVCIEQGDIYEAKNWLAYITDNAGAEMPDDMTIAGLEKWFDSNMVSNNGSHGFLTHREAVNALRKSFPATSKAIDEATNDPLKGNVK</sequence>
<name>A0A5T8WHM6_SALER</name>
<dbReference type="EMBL" id="AAGGXD010000012">
    <property type="protein sequence ID" value="EBN8299790.1"/>
    <property type="molecule type" value="Genomic_DNA"/>
</dbReference>
<evidence type="ECO:0000313" key="1">
    <source>
        <dbReference type="EMBL" id="EBN8299790.1"/>
    </source>
</evidence>
<organism evidence="1">
    <name type="scientific">Salmonella enterica</name>
    <name type="common">Salmonella choleraesuis</name>
    <dbReference type="NCBI Taxonomy" id="28901"/>
    <lineage>
        <taxon>Bacteria</taxon>
        <taxon>Pseudomonadati</taxon>
        <taxon>Pseudomonadota</taxon>
        <taxon>Gammaproteobacteria</taxon>
        <taxon>Enterobacterales</taxon>
        <taxon>Enterobacteriaceae</taxon>
        <taxon>Salmonella</taxon>
    </lineage>
</organism>
<gene>
    <name evidence="1" type="ORF">D1D77_08595</name>
</gene>
<accession>A0A5T8WHM6</accession>
<proteinExistence type="predicted"/>
<protein>
    <submittedName>
        <fullName evidence="1">Uncharacterized protein</fullName>
    </submittedName>
</protein>
<reference evidence="1" key="1">
    <citation type="submission" date="2018-08" db="EMBL/GenBank/DDBJ databases">
        <authorList>
            <consortium name="PulseNet: The National Subtyping Network for Foodborne Disease Surveillance"/>
            <person name="Tarr C.L."/>
            <person name="Trees E."/>
            <person name="Katz L.S."/>
            <person name="Carleton-Romer H.A."/>
            <person name="Stroika S."/>
            <person name="Kucerova Z."/>
            <person name="Roache K.F."/>
            <person name="Sabol A.L."/>
            <person name="Besser J."/>
            <person name="Gerner-Smidt P."/>
        </authorList>
    </citation>
    <scope>NUCLEOTIDE SEQUENCE</scope>
    <source>
        <strain evidence="1">PNUSAS050161</strain>
    </source>
</reference>
<comment type="caution">
    <text evidence="1">The sequence shown here is derived from an EMBL/GenBank/DDBJ whole genome shotgun (WGS) entry which is preliminary data.</text>
</comment>